<keyword evidence="4" id="KW-0436">Ligase</keyword>
<dbReference type="Pfam" id="PF00501">
    <property type="entry name" value="AMP-binding"/>
    <property type="match status" value="1"/>
</dbReference>
<dbReference type="OrthoDB" id="9766486at2"/>
<dbReference type="InterPro" id="IPR025110">
    <property type="entry name" value="AMP-bd_C"/>
</dbReference>
<dbReference type="Gene3D" id="3.40.50.12780">
    <property type="entry name" value="N-terminal domain of ligase-like"/>
    <property type="match status" value="1"/>
</dbReference>
<gene>
    <name evidence="4" type="ORF">CS062_21130</name>
</gene>
<dbReference type="Proteomes" id="UP000231501">
    <property type="component" value="Unassembled WGS sequence"/>
</dbReference>
<evidence type="ECO:0000313" key="4">
    <source>
        <dbReference type="EMBL" id="PIM51183.1"/>
    </source>
</evidence>
<dbReference type="InterPro" id="IPR042099">
    <property type="entry name" value="ANL_N_sf"/>
</dbReference>
<protein>
    <submittedName>
        <fullName evidence="4">Acyl-CoA ligase (AMP-forming), exosortase A system-associated</fullName>
    </submittedName>
</protein>
<accession>A0A2G9C440</accession>
<dbReference type="PANTHER" id="PTHR43767:SF1">
    <property type="entry name" value="NONRIBOSOMAL PEPTIDE SYNTHASE PES1 (EUROFUNG)-RELATED"/>
    <property type="match status" value="1"/>
</dbReference>
<keyword evidence="5" id="KW-1185">Reference proteome</keyword>
<feature type="domain" description="AMP-dependent synthetase/ligase" evidence="2">
    <location>
        <begin position="86"/>
        <end position="445"/>
    </location>
</feature>
<sequence length="605" mass="65173">MIGADLNCGPLWEPPGRPPIPRGSPPVREVLPGGPREILFSPRLSGPCSTRIGPGIPVPPPGPLPPRDLTVTAFATDSHLLPHLIWHSAERDPAAPALRDGGRALDYAELAAQVRALASGLLSLGLARAERVGIYLDKRLETVVASFAAPAAGGVFVPVNPILKPEQVGFIVRDCEVRVLITSRDRYAALQPVLAQCPSVRHVVLVDPAPGAEPQGWVRYSELLDAPARAGHRAIDTDMVAILYTSGSTGRPKGVVLSHRNMVAGAKSVASYLDNRPSDRLLAALPLSFDAGFSQLTTAFHAGASVSLLNYLMPRDVLKALERDQITGLTAVPPLYIQLAQLEWPAAIDQHLRYFANTGGRMPRETLGLLRQRVPSARPFLMYGLTEAFRSTYLPPEEVDRRPDSIGKAIPNAEILVLREDGTPCAPDEPGELVHRGALVGLGYWNDAEKTAERYKLLPPGVGGREPGLQLPEVAVFSGDNVRRDAEGFLYFIGRRDEMIKTSGYRVSPTEVEEILYATQLVGECVAFGVDHPTLGQSIQVIATPPVGADTLDTAALLTACKARMPAYMIPAGIESQAGPLPRNPNGKIDRKLLSTDWVARQEAQ</sequence>
<organism evidence="4 5">
    <name type="scientific">Roseateles chitinivorans</name>
    <dbReference type="NCBI Taxonomy" id="2917965"/>
    <lineage>
        <taxon>Bacteria</taxon>
        <taxon>Pseudomonadati</taxon>
        <taxon>Pseudomonadota</taxon>
        <taxon>Betaproteobacteria</taxon>
        <taxon>Burkholderiales</taxon>
        <taxon>Sphaerotilaceae</taxon>
        <taxon>Roseateles</taxon>
    </lineage>
</organism>
<dbReference type="Pfam" id="PF13193">
    <property type="entry name" value="AMP-binding_C"/>
    <property type="match status" value="1"/>
</dbReference>
<dbReference type="InterPro" id="IPR050237">
    <property type="entry name" value="ATP-dep_AMP-bd_enzyme"/>
</dbReference>
<evidence type="ECO:0000256" key="1">
    <source>
        <dbReference type="SAM" id="MobiDB-lite"/>
    </source>
</evidence>
<evidence type="ECO:0000259" key="2">
    <source>
        <dbReference type="Pfam" id="PF00501"/>
    </source>
</evidence>
<feature type="compositionally biased region" description="Pro residues" evidence="1">
    <location>
        <begin position="12"/>
        <end position="24"/>
    </location>
</feature>
<dbReference type="NCBIfam" id="TIGR03098">
    <property type="entry name" value="ligase_PEP_1"/>
    <property type="match status" value="1"/>
</dbReference>
<evidence type="ECO:0000259" key="3">
    <source>
        <dbReference type="Pfam" id="PF13193"/>
    </source>
</evidence>
<dbReference type="GO" id="GO:0016878">
    <property type="term" value="F:acid-thiol ligase activity"/>
    <property type="evidence" value="ECO:0007669"/>
    <property type="project" value="UniProtKB-ARBA"/>
</dbReference>
<dbReference type="PROSITE" id="PS00455">
    <property type="entry name" value="AMP_BINDING"/>
    <property type="match status" value="1"/>
</dbReference>
<dbReference type="PANTHER" id="PTHR43767">
    <property type="entry name" value="LONG-CHAIN-FATTY-ACID--COA LIGASE"/>
    <property type="match status" value="1"/>
</dbReference>
<dbReference type="InterPro" id="IPR020845">
    <property type="entry name" value="AMP-binding_CS"/>
</dbReference>
<dbReference type="InterPro" id="IPR017529">
    <property type="entry name" value="AcylCoA_ligase_PEP_1"/>
</dbReference>
<reference evidence="4 5" key="1">
    <citation type="submission" date="2017-11" db="EMBL/GenBank/DDBJ databases">
        <title>Draft genome sequence of Mitsuaria sp. HWN-4.</title>
        <authorList>
            <person name="Gundlapally S.R."/>
        </authorList>
    </citation>
    <scope>NUCLEOTIDE SEQUENCE [LARGE SCALE GENOMIC DNA]</scope>
    <source>
        <strain evidence="4 5">HWN-4</strain>
    </source>
</reference>
<dbReference type="InterPro" id="IPR045851">
    <property type="entry name" value="AMP-bd_C_sf"/>
</dbReference>
<proteinExistence type="predicted"/>
<feature type="domain" description="AMP-binding enzyme C-terminal" evidence="3">
    <location>
        <begin position="511"/>
        <end position="588"/>
    </location>
</feature>
<dbReference type="AlphaFoldDB" id="A0A2G9C440"/>
<name>A0A2G9C440_9BURK</name>
<dbReference type="InterPro" id="IPR000873">
    <property type="entry name" value="AMP-dep_synth/lig_dom"/>
</dbReference>
<evidence type="ECO:0000313" key="5">
    <source>
        <dbReference type="Proteomes" id="UP000231501"/>
    </source>
</evidence>
<dbReference type="EMBL" id="PEOG01000076">
    <property type="protein sequence ID" value="PIM51183.1"/>
    <property type="molecule type" value="Genomic_DNA"/>
</dbReference>
<feature type="region of interest" description="Disordered" evidence="1">
    <location>
        <begin position="1"/>
        <end position="26"/>
    </location>
</feature>
<dbReference type="SUPFAM" id="SSF56801">
    <property type="entry name" value="Acetyl-CoA synthetase-like"/>
    <property type="match status" value="1"/>
</dbReference>
<comment type="caution">
    <text evidence="4">The sequence shown here is derived from an EMBL/GenBank/DDBJ whole genome shotgun (WGS) entry which is preliminary data.</text>
</comment>
<dbReference type="Gene3D" id="3.30.300.30">
    <property type="match status" value="1"/>
</dbReference>